<gene>
    <name evidence="1" type="ORF">ERS013165_02718</name>
</gene>
<dbReference type="Proteomes" id="UP000044806">
    <property type="component" value="Unassembled WGS sequence"/>
</dbReference>
<dbReference type="AlphaFoldDB" id="A0A656AUV6"/>
<evidence type="ECO:0000313" key="2">
    <source>
        <dbReference type="Proteomes" id="UP000044806"/>
    </source>
</evidence>
<sequence>MATRTGVLNKDAIFGFNIAQIIDINTVIKLPISHLWIVIDIELFHHFARSKLLGEWAIDLLIDRLIARLR</sequence>
<protein>
    <submittedName>
        <fullName evidence="1">Uncharacterized protein</fullName>
    </submittedName>
</protein>
<proteinExistence type="predicted"/>
<evidence type="ECO:0000313" key="1">
    <source>
        <dbReference type="EMBL" id="CSA89537.1"/>
    </source>
</evidence>
<organism evidence="1 2">
    <name type="scientific">Vibrio cholerae</name>
    <dbReference type="NCBI Taxonomy" id="666"/>
    <lineage>
        <taxon>Bacteria</taxon>
        <taxon>Pseudomonadati</taxon>
        <taxon>Pseudomonadota</taxon>
        <taxon>Gammaproteobacteria</taxon>
        <taxon>Vibrionales</taxon>
        <taxon>Vibrionaceae</taxon>
        <taxon>Vibrio</taxon>
    </lineage>
</organism>
<accession>A0A656AUV6</accession>
<dbReference type="EMBL" id="CWOW01000014">
    <property type="protein sequence ID" value="CSA89537.1"/>
    <property type="molecule type" value="Genomic_DNA"/>
</dbReference>
<name>A0A656AUV6_VIBCL</name>
<reference evidence="1 2" key="1">
    <citation type="submission" date="2015-07" db="EMBL/GenBank/DDBJ databases">
        <authorList>
            <consortium name="Pathogen Informatics"/>
        </authorList>
    </citation>
    <scope>NUCLEOTIDE SEQUENCE [LARGE SCALE GENOMIC DNA]</scope>
    <source>
        <strain evidence="1 2">A51</strain>
    </source>
</reference>